<comment type="similarity">
    <text evidence="1">Belongs to the GAMAD family.</text>
</comment>
<dbReference type="EMBL" id="LAFY01000448">
    <property type="protein sequence ID" value="KJX97855.1"/>
    <property type="molecule type" value="Genomic_DNA"/>
</dbReference>
<accession>A0A0F4GNS2</accession>
<sequence length="134" mass="14546">MQQPTPTEETANLLARLSQRPGVQGTLILSRDTGAIVRSSGLITNEDGETEAARPTSSDQVNGDGEVKKKGTRNAEDVARLVWRFVQSAGAMIEELNGESDEAKLLRIRTKKNELVIVPDAKFLLVVIHDTPPA</sequence>
<evidence type="ECO:0000313" key="4">
    <source>
        <dbReference type="EMBL" id="KJX97855.1"/>
    </source>
</evidence>
<evidence type="ECO:0000259" key="3">
    <source>
        <dbReference type="SMART" id="SM00960"/>
    </source>
</evidence>
<evidence type="ECO:0000256" key="2">
    <source>
        <dbReference type="SAM" id="MobiDB-lite"/>
    </source>
</evidence>
<evidence type="ECO:0000313" key="5">
    <source>
        <dbReference type="Proteomes" id="UP000033647"/>
    </source>
</evidence>
<evidence type="ECO:0000256" key="1">
    <source>
        <dbReference type="ARBA" id="ARBA00007191"/>
    </source>
</evidence>
<protein>
    <submittedName>
        <fullName evidence="4">Dynein light chain-related protein</fullName>
    </submittedName>
</protein>
<feature type="region of interest" description="Disordered" evidence="2">
    <location>
        <begin position="41"/>
        <end position="73"/>
    </location>
</feature>
<dbReference type="InterPro" id="IPR004942">
    <property type="entry name" value="Roadblock/LAMTOR2_dom"/>
</dbReference>
<dbReference type="AlphaFoldDB" id="A0A0F4GNS2"/>
<name>A0A0F4GNS2_9PEZI</name>
<dbReference type="OrthoDB" id="9985637at2759"/>
<dbReference type="PANTHER" id="PTHR10779">
    <property type="entry name" value="DYNEIN LIGHT CHAIN ROADBLOCK"/>
    <property type="match status" value="1"/>
</dbReference>
<dbReference type="Pfam" id="PF03259">
    <property type="entry name" value="Robl_LC7"/>
    <property type="match status" value="1"/>
</dbReference>
<dbReference type="Proteomes" id="UP000033647">
    <property type="component" value="Unassembled WGS sequence"/>
</dbReference>
<comment type="caution">
    <text evidence="4">The sequence shown here is derived from an EMBL/GenBank/DDBJ whole genome shotgun (WGS) entry which is preliminary data.</text>
</comment>
<keyword evidence="5" id="KW-1185">Reference proteome</keyword>
<dbReference type="Gene3D" id="3.30.450.30">
    <property type="entry name" value="Dynein light chain 2a, cytoplasmic"/>
    <property type="match status" value="1"/>
</dbReference>
<proteinExistence type="inferred from homology"/>
<dbReference type="STRING" id="1047168.A0A0F4GNS2"/>
<dbReference type="SUPFAM" id="SSF103196">
    <property type="entry name" value="Roadblock/LC7 domain"/>
    <property type="match status" value="1"/>
</dbReference>
<reference evidence="4 5" key="1">
    <citation type="submission" date="2015-03" db="EMBL/GenBank/DDBJ databases">
        <title>RNA-seq based gene annotation and comparative genomics of four Zymoseptoria species reveal species-specific pathogenicity related genes and transposable element activity.</title>
        <authorList>
            <person name="Grandaubert J."/>
            <person name="Bhattacharyya A."/>
            <person name="Stukenbrock E.H."/>
        </authorList>
    </citation>
    <scope>NUCLEOTIDE SEQUENCE [LARGE SCALE GENOMIC DNA]</scope>
    <source>
        <strain evidence="4 5">Zb18110</strain>
    </source>
</reference>
<organism evidence="4 5">
    <name type="scientific">Zymoseptoria brevis</name>
    <dbReference type="NCBI Taxonomy" id="1047168"/>
    <lineage>
        <taxon>Eukaryota</taxon>
        <taxon>Fungi</taxon>
        <taxon>Dikarya</taxon>
        <taxon>Ascomycota</taxon>
        <taxon>Pezizomycotina</taxon>
        <taxon>Dothideomycetes</taxon>
        <taxon>Dothideomycetidae</taxon>
        <taxon>Mycosphaerellales</taxon>
        <taxon>Mycosphaerellaceae</taxon>
        <taxon>Zymoseptoria</taxon>
    </lineage>
</organism>
<feature type="domain" description="Roadblock/LAMTOR2" evidence="3">
    <location>
        <begin position="10"/>
        <end position="129"/>
    </location>
</feature>
<gene>
    <name evidence="4" type="ORF">TI39_contig456g00010</name>
</gene>
<dbReference type="SMART" id="SM00960">
    <property type="entry name" value="Robl_LC7"/>
    <property type="match status" value="1"/>
</dbReference>